<gene>
    <name evidence="2" type="ORF">K444DRAFT_639209</name>
</gene>
<dbReference type="STRING" id="1095630.A0A2J6TVY4"/>
<evidence type="ECO:0000313" key="2">
    <source>
        <dbReference type="EMBL" id="PMD67180.1"/>
    </source>
</evidence>
<feature type="compositionally biased region" description="Polar residues" evidence="1">
    <location>
        <begin position="1"/>
        <end position="18"/>
    </location>
</feature>
<name>A0A2J6TVY4_9HELO</name>
<evidence type="ECO:0000313" key="3">
    <source>
        <dbReference type="Proteomes" id="UP000235371"/>
    </source>
</evidence>
<dbReference type="Proteomes" id="UP000235371">
    <property type="component" value="Unassembled WGS sequence"/>
</dbReference>
<dbReference type="InterPro" id="IPR038883">
    <property type="entry name" value="AN11006-like"/>
</dbReference>
<keyword evidence="3" id="KW-1185">Reference proteome</keyword>
<feature type="region of interest" description="Disordered" evidence="1">
    <location>
        <begin position="1"/>
        <end position="30"/>
    </location>
</feature>
<dbReference type="OrthoDB" id="2951834at2759"/>
<dbReference type="PANTHER" id="PTHR42085:SF2">
    <property type="entry name" value="F-BOX DOMAIN-CONTAINING PROTEIN"/>
    <property type="match status" value="1"/>
</dbReference>
<dbReference type="RefSeq" id="XP_024744084.1">
    <property type="nucleotide sequence ID" value="XM_024884350.1"/>
</dbReference>
<dbReference type="PANTHER" id="PTHR42085">
    <property type="entry name" value="F-BOX DOMAIN-CONTAINING PROTEIN"/>
    <property type="match status" value="1"/>
</dbReference>
<protein>
    <submittedName>
        <fullName evidence="2">Uncharacterized protein</fullName>
    </submittedName>
</protein>
<dbReference type="InParanoid" id="A0A2J6TVY4"/>
<proteinExistence type="predicted"/>
<reference evidence="2 3" key="1">
    <citation type="submission" date="2016-04" db="EMBL/GenBank/DDBJ databases">
        <title>A degradative enzymes factory behind the ericoid mycorrhizal symbiosis.</title>
        <authorList>
            <consortium name="DOE Joint Genome Institute"/>
            <person name="Martino E."/>
            <person name="Morin E."/>
            <person name="Grelet G."/>
            <person name="Kuo A."/>
            <person name="Kohler A."/>
            <person name="Daghino S."/>
            <person name="Barry K."/>
            <person name="Choi C."/>
            <person name="Cichocki N."/>
            <person name="Clum A."/>
            <person name="Copeland A."/>
            <person name="Hainaut M."/>
            <person name="Haridas S."/>
            <person name="Labutti K."/>
            <person name="Lindquist E."/>
            <person name="Lipzen A."/>
            <person name="Khouja H.-R."/>
            <person name="Murat C."/>
            <person name="Ohm R."/>
            <person name="Olson A."/>
            <person name="Spatafora J."/>
            <person name="Veneault-Fourrey C."/>
            <person name="Henrissat B."/>
            <person name="Grigoriev I."/>
            <person name="Martin F."/>
            <person name="Perotto S."/>
        </authorList>
    </citation>
    <scope>NUCLEOTIDE SEQUENCE [LARGE SCALE GENOMIC DNA]</scope>
    <source>
        <strain evidence="2 3">E</strain>
    </source>
</reference>
<sequence length="324" mass="36795">MATSENLTKRLTASSTPPNKRVCTSPRTTSLPISKPARSIESIILLPEDAVWALPKQSLREYFLSLQQYARNPYPLQPALPSLITPPDPALPADLPPLLRLPLEIRELIYTHLLPPPCNPIRGPHPRQLQTHILLTQPIVPSLLLLNHQIRSEALPILYGCPTQIVHVTINYKLWTHKTMRSDLILSSALTSSIKHLRLSIHLGSEKRATKPGEVEADARITEIKKGIRKVGKWLSGADVQSLRISWQEPPQTYSWEQKKDVLDGMKVLRAVKVDAGEINWGLNWNKGKRYRFEIDYLKELERARQDDARGKSYENAKCMDMEV</sequence>
<dbReference type="GeneID" id="36592427"/>
<accession>A0A2J6TVY4</accession>
<organism evidence="2 3">
    <name type="scientific">Hyaloscypha bicolor E</name>
    <dbReference type="NCBI Taxonomy" id="1095630"/>
    <lineage>
        <taxon>Eukaryota</taxon>
        <taxon>Fungi</taxon>
        <taxon>Dikarya</taxon>
        <taxon>Ascomycota</taxon>
        <taxon>Pezizomycotina</taxon>
        <taxon>Leotiomycetes</taxon>
        <taxon>Helotiales</taxon>
        <taxon>Hyaloscyphaceae</taxon>
        <taxon>Hyaloscypha</taxon>
        <taxon>Hyaloscypha bicolor</taxon>
    </lineage>
</organism>
<dbReference type="EMBL" id="KZ613740">
    <property type="protein sequence ID" value="PMD67180.1"/>
    <property type="molecule type" value="Genomic_DNA"/>
</dbReference>
<evidence type="ECO:0000256" key="1">
    <source>
        <dbReference type="SAM" id="MobiDB-lite"/>
    </source>
</evidence>
<dbReference type="AlphaFoldDB" id="A0A2J6TVY4"/>